<dbReference type="RefSeq" id="WP_223811080.1">
    <property type="nucleotide sequence ID" value="NZ_FUYM01000010.1"/>
</dbReference>
<dbReference type="Pfam" id="PF02627">
    <property type="entry name" value="CMD"/>
    <property type="match status" value="1"/>
</dbReference>
<feature type="domain" description="Carboxymuconolactone decarboxylase-like" evidence="1">
    <location>
        <begin position="32"/>
        <end position="92"/>
    </location>
</feature>
<dbReference type="InterPro" id="IPR003779">
    <property type="entry name" value="CMD-like"/>
</dbReference>
<proteinExistence type="predicted"/>
<sequence length="175" mass="19557">MTPAQFQVYQDVVNGPRGLMVGPLRAALHNAELADKWQQFGQLLRYRTSLPPRHSELAILVTARAWDCPFEWIQHEPVARSNGLSDGIIEAIRCNLRPSFERRDDEIIYTYAKELHDRHGVSDAVYDDALSLIGTVGVVELTALIGYYTLVAMTLNAHAFDLPAGSAHPFREAAE</sequence>
<dbReference type="InterPro" id="IPR029032">
    <property type="entry name" value="AhpD-like"/>
</dbReference>
<dbReference type="PANTHER" id="PTHR34846">
    <property type="entry name" value="4-CARBOXYMUCONOLACTONE DECARBOXYLASE FAMILY PROTEIN (AFU_ORTHOLOGUE AFUA_6G11590)"/>
    <property type="match status" value="1"/>
</dbReference>
<dbReference type="AlphaFoldDB" id="A0A1T5FRX0"/>
<keyword evidence="3" id="KW-1185">Reference proteome</keyword>
<name>A0A1T5FRX0_9SPHN</name>
<dbReference type="GO" id="GO:0051920">
    <property type="term" value="F:peroxiredoxin activity"/>
    <property type="evidence" value="ECO:0007669"/>
    <property type="project" value="InterPro"/>
</dbReference>
<dbReference type="SUPFAM" id="SSF69118">
    <property type="entry name" value="AhpD-like"/>
    <property type="match status" value="1"/>
</dbReference>
<reference evidence="3" key="1">
    <citation type="submission" date="2017-02" db="EMBL/GenBank/DDBJ databases">
        <authorList>
            <person name="Varghese N."/>
            <person name="Submissions S."/>
        </authorList>
    </citation>
    <scope>NUCLEOTIDE SEQUENCE [LARGE SCALE GENOMIC DNA]</scope>
    <source>
        <strain evidence="3">UM2</strain>
    </source>
</reference>
<dbReference type="PANTHER" id="PTHR34846:SF11">
    <property type="entry name" value="4-CARBOXYMUCONOLACTONE DECARBOXYLASE FAMILY PROTEIN (AFU_ORTHOLOGUE AFUA_6G11590)"/>
    <property type="match status" value="1"/>
</dbReference>
<dbReference type="STRING" id="439228.SAMN06295920_110163"/>
<organism evidence="2 3">
    <name type="scientific">Rhizorhabdus histidinilytica</name>
    <dbReference type="NCBI Taxonomy" id="439228"/>
    <lineage>
        <taxon>Bacteria</taxon>
        <taxon>Pseudomonadati</taxon>
        <taxon>Pseudomonadota</taxon>
        <taxon>Alphaproteobacteria</taxon>
        <taxon>Sphingomonadales</taxon>
        <taxon>Sphingomonadaceae</taxon>
        <taxon>Rhizorhabdus</taxon>
    </lineage>
</organism>
<evidence type="ECO:0000259" key="1">
    <source>
        <dbReference type="Pfam" id="PF02627"/>
    </source>
</evidence>
<dbReference type="Gene3D" id="1.20.1290.10">
    <property type="entry name" value="AhpD-like"/>
    <property type="match status" value="1"/>
</dbReference>
<protein>
    <submittedName>
        <fullName evidence="2">4-carboxymuconolactone decarboxylase</fullName>
    </submittedName>
</protein>
<dbReference type="Proteomes" id="UP000189818">
    <property type="component" value="Unassembled WGS sequence"/>
</dbReference>
<dbReference type="EMBL" id="FUYM01000010">
    <property type="protein sequence ID" value="SKB98896.1"/>
    <property type="molecule type" value="Genomic_DNA"/>
</dbReference>
<evidence type="ECO:0000313" key="2">
    <source>
        <dbReference type="EMBL" id="SKB98896.1"/>
    </source>
</evidence>
<gene>
    <name evidence="2" type="ORF">SAMN06295920_110163</name>
</gene>
<evidence type="ECO:0000313" key="3">
    <source>
        <dbReference type="Proteomes" id="UP000189818"/>
    </source>
</evidence>
<accession>A0A1T5FRX0</accession>